<dbReference type="STRING" id="1110509.Mhar_1966"/>
<keyword evidence="4" id="KW-1185">Reference proteome</keyword>
<dbReference type="PATRIC" id="fig|1110509.7.peg.2180"/>
<dbReference type="Pfam" id="PF25231">
    <property type="entry name" value="DUF7847"/>
    <property type="match status" value="1"/>
</dbReference>
<organism evidence="3 4">
    <name type="scientific">Methanothrix harundinacea (strain 6Ac)</name>
    <name type="common">Methanosaeta harundinacea</name>
    <dbReference type="NCBI Taxonomy" id="1110509"/>
    <lineage>
        <taxon>Archaea</taxon>
        <taxon>Methanobacteriati</taxon>
        <taxon>Methanobacteriota</taxon>
        <taxon>Stenosarchaea group</taxon>
        <taxon>Methanomicrobia</taxon>
        <taxon>Methanotrichales</taxon>
        <taxon>Methanotrichaceae</taxon>
        <taxon>Methanothrix</taxon>
    </lineage>
</organism>
<dbReference type="InterPro" id="IPR057169">
    <property type="entry name" value="DUF7847"/>
</dbReference>
<dbReference type="EMBL" id="CP003117">
    <property type="protein sequence ID" value="AET65322.1"/>
    <property type="molecule type" value="Genomic_DNA"/>
</dbReference>
<gene>
    <name evidence="3" type="ordered locus">Mhar_1966</name>
</gene>
<dbReference type="AlphaFoldDB" id="G7WR19"/>
<sequence>MSMNEDIGTLLRRGFETWRGNLNLAVPFVLTIVAIMLLTVAMVLAVMYPLITSSPDLFSTAGDLEDPQELMEFLQGAGNLGLAAAIILIAILAMALLSSFFTAGAIGMAKVATLSGKTTLKDMWSSGRRHFIRLFLAEVVMMVVILVGVLVLTLPFIADLMGAFETNEPEFGPLILWIALLIAFSLIISILLAMVPYALVVDGLGPIGAIKAGIAFFRSNKMDVFLIWLVVMAVSVAIQFLAAPFSGSEAASAAFSSLSGVVSILIVAPLTTVWWTRLYMTRAGKMAEAETPRDEGVKYL</sequence>
<dbReference type="Proteomes" id="UP000005877">
    <property type="component" value="Chromosome"/>
</dbReference>
<reference evidence="3 4" key="1">
    <citation type="journal article" date="2012" name="PLoS ONE">
        <title>The genome characteristics and predicted function of methyl-group oxidation pathway in the obligate aceticlastic methanogens, Methanosaeta spp.</title>
        <authorList>
            <person name="Zhu J."/>
            <person name="Zheng H."/>
            <person name="Ai G."/>
            <person name="Zhang G."/>
            <person name="Liu D."/>
            <person name="Liu X."/>
            <person name="Dong X."/>
        </authorList>
    </citation>
    <scope>NUCLEOTIDE SEQUENCE [LARGE SCALE GENOMIC DNA]</scope>
    <source>
        <strain evidence="3 4">6Ac</strain>
    </source>
</reference>
<proteinExistence type="predicted"/>
<feature type="domain" description="DUF7847" evidence="2">
    <location>
        <begin position="73"/>
        <end position="273"/>
    </location>
</feature>
<feature type="transmembrane region" description="Helical" evidence="1">
    <location>
        <begin position="254"/>
        <end position="276"/>
    </location>
</feature>
<feature type="transmembrane region" description="Helical" evidence="1">
    <location>
        <begin position="174"/>
        <end position="201"/>
    </location>
</feature>
<feature type="transmembrane region" description="Helical" evidence="1">
    <location>
        <begin position="222"/>
        <end position="242"/>
    </location>
</feature>
<keyword evidence="1" id="KW-0472">Membrane</keyword>
<keyword evidence="1" id="KW-0812">Transmembrane</keyword>
<feature type="transmembrane region" description="Helical" evidence="1">
    <location>
        <begin position="21"/>
        <end position="51"/>
    </location>
</feature>
<accession>G7WR19</accession>
<dbReference type="HOGENOM" id="CLU_923198_0_0_2"/>
<evidence type="ECO:0000313" key="3">
    <source>
        <dbReference type="EMBL" id="AET65322.1"/>
    </source>
</evidence>
<evidence type="ECO:0000313" key="4">
    <source>
        <dbReference type="Proteomes" id="UP000005877"/>
    </source>
</evidence>
<feature type="transmembrane region" description="Helical" evidence="1">
    <location>
        <begin position="80"/>
        <end position="109"/>
    </location>
</feature>
<evidence type="ECO:0000259" key="2">
    <source>
        <dbReference type="Pfam" id="PF25231"/>
    </source>
</evidence>
<evidence type="ECO:0000256" key="1">
    <source>
        <dbReference type="SAM" id="Phobius"/>
    </source>
</evidence>
<feature type="transmembrane region" description="Helical" evidence="1">
    <location>
        <begin position="130"/>
        <end position="154"/>
    </location>
</feature>
<keyword evidence="1" id="KW-1133">Transmembrane helix</keyword>
<protein>
    <submittedName>
        <fullName evidence="3">Membrane protein, putative</fullName>
    </submittedName>
</protein>
<name>G7WR19_METH6</name>
<dbReference type="KEGG" id="mhi:Mhar_1966"/>